<dbReference type="GO" id="GO:0005524">
    <property type="term" value="F:ATP binding"/>
    <property type="evidence" value="ECO:0007669"/>
    <property type="project" value="UniProtKB-UniRule"/>
</dbReference>
<reference evidence="5 6" key="1">
    <citation type="submission" date="2016-10" db="EMBL/GenBank/DDBJ databases">
        <authorList>
            <person name="de Groot N.N."/>
        </authorList>
    </citation>
    <scope>NUCLEOTIDE SEQUENCE [LARGE SCALE GENOMIC DNA]</scope>
    <source>
        <strain evidence="5 6">CGMCC 1.10457</strain>
    </source>
</reference>
<dbReference type="STRING" id="767519.SAMN05216559_1010"/>
<gene>
    <name evidence="5" type="ORF">SAMN05216559_1010</name>
</gene>
<sequence length="432" mass="46338">MVLDGDNDNAIQVATELSEDLDAEVVGVGTSNWSRLLRSRYCDVGVTTGPASEPGYADQLLDAVEAHRPDLLVPVGYHSVAAVDRIRDDLPDAVECWLPPSDSLDVAVDKVATAELAAELDVGTPTSFTDRVAALDERGRPGEVADLPFPLFLKARHECGKNVTAAVERPGAFWATYDDLVAERGVREVIVQECIPGERTYACGLLYDDGAPQLLFAHEELRSVPREGGSGTRVRLFRDPRIETAAIRLLDSLDWHGPALVEFKRCADGSYALMEINPKLWASYALASQAGYRFVSTCARRALGLDGAQTGHPPDATAEMVFPLRELYYAARTDDESLLRSAAAICWPPARLDLNLRDLGAWLTPPAAVVDTVDTATAGPSSVETSAQNAANGDGRADETDRRPASSEGTNVDPPPGDADESIADEADLPGD</sequence>
<accession>A0A1I6KLF7</accession>
<dbReference type="PROSITE" id="PS50975">
    <property type="entry name" value="ATP_GRASP"/>
    <property type="match status" value="1"/>
</dbReference>
<dbReference type="Gene3D" id="3.40.50.20">
    <property type="match status" value="1"/>
</dbReference>
<dbReference type="EMBL" id="FOZK01000001">
    <property type="protein sequence ID" value="SFR92092.1"/>
    <property type="molecule type" value="Genomic_DNA"/>
</dbReference>
<evidence type="ECO:0000256" key="1">
    <source>
        <dbReference type="ARBA" id="ARBA00001936"/>
    </source>
</evidence>
<dbReference type="Proteomes" id="UP000199062">
    <property type="component" value="Unassembled WGS sequence"/>
</dbReference>
<dbReference type="Pfam" id="PF02786">
    <property type="entry name" value="CPSase_L_D2"/>
    <property type="match status" value="1"/>
</dbReference>
<feature type="compositionally biased region" description="Acidic residues" evidence="3">
    <location>
        <begin position="418"/>
        <end position="432"/>
    </location>
</feature>
<organism evidence="5 6">
    <name type="scientific">Halomicrobium zhouii</name>
    <dbReference type="NCBI Taxonomy" id="767519"/>
    <lineage>
        <taxon>Archaea</taxon>
        <taxon>Methanobacteriati</taxon>
        <taxon>Methanobacteriota</taxon>
        <taxon>Stenosarchaea group</taxon>
        <taxon>Halobacteria</taxon>
        <taxon>Halobacteriales</taxon>
        <taxon>Haloarculaceae</taxon>
        <taxon>Halomicrobium</taxon>
    </lineage>
</organism>
<protein>
    <submittedName>
        <fullName evidence="5">Carbamoyl-phosphate synthase L chain, ATP binding domain</fullName>
    </submittedName>
</protein>
<name>A0A1I6KLF7_9EURY</name>
<feature type="domain" description="ATP-grasp" evidence="4">
    <location>
        <begin position="114"/>
        <end position="303"/>
    </location>
</feature>
<evidence type="ECO:0000313" key="5">
    <source>
        <dbReference type="EMBL" id="SFR92092.1"/>
    </source>
</evidence>
<evidence type="ECO:0000256" key="2">
    <source>
        <dbReference type="PROSITE-ProRule" id="PRU00409"/>
    </source>
</evidence>
<proteinExistence type="predicted"/>
<dbReference type="InterPro" id="IPR005479">
    <property type="entry name" value="CPAse_ATP-bd"/>
</dbReference>
<feature type="compositionally biased region" description="Basic and acidic residues" evidence="3">
    <location>
        <begin position="395"/>
        <end position="405"/>
    </location>
</feature>
<feature type="compositionally biased region" description="Polar residues" evidence="3">
    <location>
        <begin position="379"/>
        <end position="391"/>
    </location>
</feature>
<evidence type="ECO:0000259" key="4">
    <source>
        <dbReference type="PROSITE" id="PS50975"/>
    </source>
</evidence>
<dbReference type="GO" id="GO:0046872">
    <property type="term" value="F:metal ion binding"/>
    <property type="evidence" value="ECO:0007669"/>
    <property type="project" value="InterPro"/>
</dbReference>
<keyword evidence="6" id="KW-1185">Reference proteome</keyword>
<dbReference type="InterPro" id="IPR011761">
    <property type="entry name" value="ATP-grasp"/>
</dbReference>
<evidence type="ECO:0000313" key="6">
    <source>
        <dbReference type="Proteomes" id="UP000199062"/>
    </source>
</evidence>
<feature type="region of interest" description="Disordered" evidence="3">
    <location>
        <begin position="378"/>
        <end position="432"/>
    </location>
</feature>
<comment type="cofactor">
    <cofactor evidence="1">
        <name>Mn(2+)</name>
        <dbReference type="ChEBI" id="CHEBI:29035"/>
    </cofactor>
</comment>
<evidence type="ECO:0000256" key="3">
    <source>
        <dbReference type="SAM" id="MobiDB-lite"/>
    </source>
</evidence>
<dbReference type="SUPFAM" id="SSF56059">
    <property type="entry name" value="Glutathione synthetase ATP-binding domain-like"/>
    <property type="match status" value="1"/>
</dbReference>
<keyword evidence="2" id="KW-0547">Nucleotide-binding</keyword>
<dbReference type="Gene3D" id="3.30.470.20">
    <property type="entry name" value="ATP-grasp fold, B domain"/>
    <property type="match status" value="1"/>
</dbReference>
<dbReference type="AlphaFoldDB" id="A0A1I6KLF7"/>
<keyword evidence="2" id="KW-0067">ATP-binding</keyword>